<evidence type="ECO:0000256" key="1">
    <source>
        <dbReference type="SAM" id="MobiDB-lite"/>
    </source>
</evidence>
<dbReference type="SUPFAM" id="SSF63825">
    <property type="entry name" value="YWTD domain"/>
    <property type="match status" value="1"/>
</dbReference>
<keyword evidence="2" id="KW-0732">Signal</keyword>
<evidence type="ECO:0000313" key="3">
    <source>
        <dbReference type="EMBL" id="AVM00805.1"/>
    </source>
</evidence>
<dbReference type="KEGG" id="git:C6V83_11555"/>
<dbReference type="EMBL" id="CP027433">
    <property type="protein sequence ID" value="AVM00805.1"/>
    <property type="molecule type" value="Genomic_DNA"/>
</dbReference>
<sequence length="346" mass="35580">MRVRTRLTAAAAAAVIALTSAACGNDDAVTTDDGPGDVATVEPATPAASPPQSGQLTGGLVPMAVAPGPATVAVAGETVAVLDREGLHLRTPGAQDPRTELADRGPTAVVAHGGGFLAVSPAGLDLVAVDGPARHVAVGLNDPISVAVANDGRYLVGTAHGRLLVLDPDGTLQRDIHSFVRVDQILVAPESAEVPGQVTVIDRAQSSITPVDVDTGELKAALRAGNGVADAVVDEYGRVVASNTRDDEILGFFGQPIIMRFRFPVAHSPYALAYDPIKDLVWVSTTGDNQALAYDLSSGEPRLRARITTVGQVSSMAVDPTSRILYLVSARGDGLQAVTPEDAGTR</sequence>
<dbReference type="AlphaFoldDB" id="A0A2S0KGJ3"/>
<organism evidence="3 4">
    <name type="scientific">Gordonia iterans</name>
    <dbReference type="NCBI Taxonomy" id="1004901"/>
    <lineage>
        <taxon>Bacteria</taxon>
        <taxon>Bacillati</taxon>
        <taxon>Actinomycetota</taxon>
        <taxon>Actinomycetes</taxon>
        <taxon>Mycobacteriales</taxon>
        <taxon>Gordoniaceae</taxon>
        <taxon>Gordonia</taxon>
    </lineage>
</organism>
<keyword evidence="4" id="KW-1185">Reference proteome</keyword>
<dbReference type="RefSeq" id="WP_105942518.1">
    <property type="nucleotide sequence ID" value="NZ_CP027433.1"/>
</dbReference>
<dbReference type="Proteomes" id="UP000239814">
    <property type="component" value="Chromosome"/>
</dbReference>
<accession>A0A2S0KGJ3</accession>
<evidence type="ECO:0000256" key="2">
    <source>
        <dbReference type="SAM" id="SignalP"/>
    </source>
</evidence>
<proteinExistence type="predicted"/>
<evidence type="ECO:0000313" key="4">
    <source>
        <dbReference type="Proteomes" id="UP000239814"/>
    </source>
</evidence>
<reference evidence="3 4" key="1">
    <citation type="submission" date="2018-03" db="EMBL/GenBank/DDBJ databases">
        <title>Characteristics and genome of n-alkane degrading marine bacteria Gordonia iterans isolated from crude oil contaminated in Tae-an, South Korea.</title>
        <authorList>
            <person name="Lee S.-S."/>
            <person name="Kim H."/>
        </authorList>
    </citation>
    <scope>NUCLEOTIDE SEQUENCE [LARGE SCALE GENOMIC DNA]</scope>
    <source>
        <strain evidence="3 4">Co17</strain>
    </source>
</reference>
<dbReference type="InterPro" id="IPR015943">
    <property type="entry name" value="WD40/YVTN_repeat-like_dom_sf"/>
</dbReference>
<protein>
    <submittedName>
        <fullName evidence="3">Uncharacterized protein</fullName>
    </submittedName>
</protein>
<feature type="chain" id="PRO_5038575405" evidence="2">
    <location>
        <begin position="25"/>
        <end position="346"/>
    </location>
</feature>
<dbReference type="OrthoDB" id="4446106at2"/>
<name>A0A2S0KGJ3_9ACTN</name>
<dbReference type="Gene3D" id="2.130.10.10">
    <property type="entry name" value="YVTN repeat-like/Quinoprotein amine dehydrogenase"/>
    <property type="match status" value="1"/>
</dbReference>
<feature type="region of interest" description="Disordered" evidence="1">
    <location>
        <begin position="25"/>
        <end position="55"/>
    </location>
</feature>
<gene>
    <name evidence="3" type="ORF">C6V83_11555</name>
</gene>
<feature type="signal peptide" evidence="2">
    <location>
        <begin position="1"/>
        <end position="24"/>
    </location>
</feature>
<dbReference type="SUPFAM" id="SSF75011">
    <property type="entry name" value="3-carboxy-cis,cis-mucoante lactonizing enzyme"/>
    <property type="match status" value="1"/>
</dbReference>
<dbReference type="PROSITE" id="PS51257">
    <property type="entry name" value="PROKAR_LIPOPROTEIN"/>
    <property type="match status" value="1"/>
</dbReference>